<dbReference type="PANTHER" id="PTHR16795:SF14">
    <property type="entry name" value="LIMBIN"/>
    <property type="match status" value="1"/>
</dbReference>
<dbReference type="InterPro" id="IPR026501">
    <property type="entry name" value="Limbin/EVC"/>
</dbReference>
<evidence type="ECO:0000256" key="8">
    <source>
        <dbReference type="ARBA" id="ARBA00023212"/>
    </source>
</evidence>
<dbReference type="Proteomes" id="UP000261540">
    <property type="component" value="Unplaced"/>
</dbReference>
<keyword evidence="4" id="KW-0963">Cytoplasm</keyword>
<evidence type="ECO:0000256" key="9">
    <source>
        <dbReference type="ARBA" id="ARBA00023273"/>
    </source>
</evidence>
<reference evidence="13" key="2">
    <citation type="submission" date="2025-09" db="UniProtKB">
        <authorList>
            <consortium name="Ensembl"/>
        </authorList>
    </citation>
    <scope>IDENTIFICATION</scope>
</reference>
<evidence type="ECO:0000256" key="4">
    <source>
        <dbReference type="ARBA" id="ARBA00022490"/>
    </source>
</evidence>
<evidence type="ECO:0000256" key="2">
    <source>
        <dbReference type="ARBA" id="ARBA00004162"/>
    </source>
</evidence>
<keyword evidence="7 12" id="KW-0472">Membrane</keyword>
<organism evidence="13 14">
    <name type="scientific">Paramormyrops kingsleyae</name>
    <dbReference type="NCBI Taxonomy" id="1676925"/>
    <lineage>
        <taxon>Eukaryota</taxon>
        <taxon>Metazoa</taxon>
        <taxon>Chordata</taxon>
        <taxon>Craniata</taxon>
        <taxon>Vertebrata</taxon>
        <taxon>Euteleostomi</taxon>
        <taxon>Actinopterygii</taxon>
        <taxon>Neopterygii</taxon>
        <taxon>Teleostei</taxon>
        <taxon>Osteoglossocephala</taxon>
        <taxon>Osteoglossomorpha</taxon>
        <taxon>Osteoglossiformes</taxon>
        <taxon>Mormyridae</taxon>
        <taxon>Paramormyrops</taxon>
    </lineage>
</organism>
<dbReference type="GO" id="GO:0060170">
    <property type="term" value="C:ciliary membrane"/>
    <property type="evidence" value="ECO:0007669"/>
    <property type="project" value="TreeGrafter"/>
</dbReference>
<evidence type="ECO:0000256" key="6">
    <source>
        <dbReference type="ARBA" id="ARBA00022989"/>
    </source>
</evidence>
<name>A0A3B3RKS9_9TELE</name>
<accession>A0A3B3RKS9</accession>
<evidence type="ECO:0000256" key="7">
    <source>
        <dbReference type="ARBA" id="ARBA00023136"/>
    </source>
</evidence>
<dbReference type="GeneTree" id="ENSGT00940000154127"/>
<feature type="compositionally biased region" description="Polar residues" evidence="11">
    <location>
        <begin position="1369"/>
        <end position="1382"/>
    </location>
</feature>
<evidence type="ECO:0000256" key="10">
    <source>
        <dbReference type="SAM" id="Coils"/>
    </source>
</evidence>
<keyword evidence="5 12" id="KW-0812">Transmembrane</keyword>
<feature type="region of interest" description="Disordered" evidence="11">
    <location>
        <begin position="1401"/>
        <end position="1428"/>
    </location>
</feature>
<keyword evidence="14" id="KW-1185">Reference proteome</keyword>
<evidence type="ECO:0000313" key="14">
    <source>
        <dbReference type="Proteomes" id="UP000261540"/>
    </source>
</evidence>
<comment type="subcellular location">
    <subcellularLocation>
        <location evidence="2">Cell membrane</location>
        <topology evidence="2">Single-pass membrane protein</topology>
    </subcellularLocation>
    <subcellularLocation>
        <location evidence="1">Cytoplasm</location>
        <location evidence="1">Cytoskeleton</location>
        <location evidence="1">Cilium basal body</location>
    </subcellularLocation>
</comment>
<evidence type="ECO:0000256" key="12">
    <source>
        <dbReference type="SAM" id="Phobius"/>
    </source>
</evidence>
<feature type="coiled-coil region" evidence="10">
    <location>
        <begin position="647"/>
        <end position="678"/>
    </location>
</feature>
<feature type="transmembrane region" description="Helical" evidence="12">
    <location>
        <begin position="318"/>
        <end position="339"/>
    </location>
</feature>
<keyword evidence="9" id="KW-0966">Cell projection</keyword>
<dbReference type="GO" id="GO:0098797">
    <property type="term" value="C:plasma membrane protein complex"/>
    <property type="evidence" value="ECO:0007669"/>
    <property type="project" value="TreeGrafter"/>
</dbReference>
<feature type="region of interest" description="Disordered" evidence="11">
    <location>
        <begin position="1310"/>
        <end position="1384"/>
    </location>
</feature>
<dbReference type="Pfam" id="PF12297">
    <property type="entry name" value="EVC2_like"/>
    <property type="match status" value="1"/>
</dbReference>
<dbReference type="STRING" id="1676925.ENSPKIP00000018923"/>
<dbReference type="Ensembl" id="ENSPKIT00000035762.1">
    <property type="protein sequence ID" value="ENSPKIP00000018923.1"/>
    <property type="gene ID" value="ENSPKIG00000004278.1"/>
</dbReference>
<evidence type="ECO:0000256" key="1">
    <source>
        <dbReference type="ARBA" id="ARBA00004120"/>
    </source>
</evidence>
<dbReference type="GO" id="GO:0007224">
    <property type="term" value="P:smoothened signaling pathway"/>
    <property type="evidence" value="ECO:0007669"/>
    <property type="project" value="InterPro"/>
</dbReference>
<dbReference type="PANTHER" id="PTHR16795">
    <property type="entry name" value="LIMBIN/ELLIS-VAN CREVELD PROTEIN"/>
    <property type="match status" value="1"/>
</dbReference>
<keyword evidence="6 12" id="KW-1133">Transmembrane helix</keyword>
<protein>
    <recommendedName>
        <fullName evidence="15">Limbin</fullName>
    </recommendedName>
</protein>
<evidence type="ECO:0008006" key="15">
    <source>
        <dbReference type="Google" id="ProtNLM"/>
    </source>
</evidence>
<proteinExistence type="predicted"/>
<feature type="coiled-coil region" evidence="10">
    <location>
        <begin position="1011"/>
        <end position="1053"/>
    </location>
</feature>
<evidence type="ECO:0000256" key="5">
    <source>
        <dbReference type="ARBA" id="ARBA00022692"/>
    </source>
</evidence>
<evidence type="ECO:0000313" key="13">
    <source>
        <dbReference type="Ensembl" id="ENSPKIP00000018923.1"/>
    </source>
</evidence>
<evidence type="ECO:0000256" key="3">
    <source>
        <dbReference type="ARBA" id="ARBA00022475"/>
    </source>
</evidence>
<dbReference type="InterPro" id="IPR022076">
    <property type="entry name" value="Limbin"/>
</dbReference>
<keyword evidence="10" id="KW-0175">Coiled coil</keyword>
<evidence type="ECO:0000256" key="11">
    <source>
        <dbReference type="SAM" id="MobiDB-lite"/>
    </source>
</evidence>
<sequence length="1428" mass="160529">MQIEEGLQQLSERKSPRKRWSLREFKGKNEALFMHIWIRRDNNIKANWGNKCSAPMTKSLLEADWLLPSGVTVTFIRCHRERACARPPAHHSALAFCMPEVCLVPVQRQQNFSKQSDEWQRDVPEHGSGSHFVEDRPLCSSAPASLWSHSLYALITPFTGGMLPRGRRHLPAQHKNIRSLVKPPPFGLTFRKCAQVEVGLEFPRVTIYLLINNTGTPAGHLTQLSIRDTVSGLSLLENHGKVLEKGFLTFAEDSLLAGLHYSLNYSAIIRAHRDEILELPAYLTFSNASQNDINLFGPVVANLTLRINSTEKVYPNHGINFAGFLGSFMLVVFLGLLLIHRLCTAARRNTLQQRRRAGVLNGDPDPEYAVCNISETAKEEAAFEDKIVDIMVLEDPQNMRQALENLHMSDLLRAAAGLESSRVQIHKDLAAALLGGPRLQGQLSAQAEGRLLGVLHGQLMGMEGKLKEEHVARVAALAAQCGLETREEMEAEHRRQAAQKALAERLLQQAPRQLALECGVLLDKLHELDQDRLRRGLLGRHEEASARVQRQAVVQRRAELHKIFSEELEEATRMGEMDRGVANGLLHTYFTCQDQLEEVLDVFLANQRSVLGERHAQRQFLVHSLQSLKSLMCEVFAKTSAHMENWFRELRKEACAAEEQLEQLLEKAKKELLLVKQGLDEVLTQERSSMHCELVKKRRGLISDKLQEHKRKQKELSALGRVWAEGADLAPYLLRWHSLLTSQCLELGELINNLDEEAAADIRKVLHGGHMGVTWGSHGGGEESRGGVSGHICSTFTSEPLDMEVVLTLRLGNRACAVIQEGYDEVRRNNGYVPCRTQVTMRAIHSSMVEVKAILPAAAGALLGPGSTRFLPQREPVGAALAEAQERLHGEGKAAQRLLQATRDDLQHGLEQELHEQRELRLHARGYFQTLCASQLTLSEEESLRLKLAFQNCLSQMDHCLVLPRAHSRCRLQALLSQWRREKLLEKRTQPVGVPVEERWETCPSELLALRKQTETQLQIYEQEEEEESTAMKKVLEEMRLEREEELQVQEEDLAVQAAVVHFQRAEKRTRALETYGAVLKLQGCLVEEMRPTGALGAPEVAQSIRSHRQGLEEADLLLQRERTEWEALATGHPVSDDILDKAGENGMFHVEEDCRISVGLQEALRKCEQVTTALTERLRDENERSQVIEDLKEQLELKGIYTHLDQELDFMAGLVKWTQVSAGTLLETLGLLLPASPEADLLSLVDMLYPRQSLSSAAAERDRGWADGTRAALLSRLRDDIIHRNILTPPQGKERERILKKRQSLLEKLFSPPRAESSGSTHQILVEEKPLEVSGRPSVPRPDPASTSEREIADARQASGQDMEVDVSVSTQATQSWSPSDTEGKVFVFKLQPEVTDLAGTAPKKGRRKKRNYLNFKKGAVAPQEDE</sequence>
<keyword evidence="3" id="KW-1003">Cell membrane</keyword>
<keyword evidence="8" id="KW-0206">Cytoskeleton</keyword>
<reference evidence="13" key="1">
    <citation type="submission" date="2025-08" db="UniProtKB">
        <authorList>
            <consortium name="Ensembl"/>
        </authorList>
    </citation>
    <scope>IDENTIFICATION</scope>
</reference>